<feature type="region of interest" description="Disordered" evidence="1">
    <location>
        <begin position="84"/>
        <end position="107"/>
    </location>
</feature>
<protein>
    <submittedName>
        <fullName evidence="2">Uncharacterized protein</fullName>
    </submittedName>
</protein>
<dbReference type="Proteomes" id="UP000053246">
    <property type="component" value="Unassembled WGS sequence"/>
</dbReference>
<feature type="region of interest" description="Disordered" evidence="1">
    <location>
        <begin position="120"/>
        <end position="163"/>
    </location>
</feature>
<evidence type="ECO:0000313" key="2">
    <source>
        <dbReference type="EMBL" id="KUJ44284.1"/>
    </source>
</evidence>
<sequence>MVTPPSRHQEAARGLSSRRPTRSGPVPSSEVVAQAAALTSVRHVHTDDSWMDQPQLRQADALSSERDRAWGRVNQARGLAAKEYLDHRATPADHPAAPTESRERNWTAADHARWRRLALAAESGPGHTTAARLTSVRGVGARSRPVAPPVLGGSGRRYQARSR</sequence>
<keyword evidence="3" id="KW-1185">Reference proteome</keyword>
<feature type="region of interest" description="Disordered" evidence="1">
    <location>
        <begin position="1"/>
        <end position="32"/>
    </location>
</feature>
<comment type="caution">
    <text evidence="2">The sequence shown here is derived from an EMBL/GenBank/DDBJ whole genome shotgun (WGS) entry which is preliminary data.</text>
</comment>
<proteinExistence type="predicted"/>
<dbReference type="AlphaFoldDB" id="A0A9X0I036"/>
<accession>A0A9X0I036</accession>
<reference evidence="2 3" key="1">
    <citation type="submission" date="2015-10" db="EMBL/GenBank/DDBJ databases">
        <authorList>
            <person name="Ju K.-S."/>
            <person name="Doroghazi J.R."/>
            <person name="Metcalf W.W."/>
        </authorList>
    </citation>
    <scope>NUCLEOTIDE SEQUENCE [LARGE SCALE GENOMIC DNA]</scope>
    <source>
        <strain evidence="2 3">NRRL B-24793</strain>
    </source>
</reference>
<name>A0A9X0I036_9ACTN</name>
<evidence type="ECO:0000256" key="1">
    <source>
        <dbReference type="SAM" id="MobiDB-lite"/>
    </source>
</evidence>
<organism evidence="2 3">
    <name type="scientific">Micromonospora maris</name>
    <dbReference type="NCBI Taxonomy" id="1003110"/>
    <lineage>
        <taxon>Bacteria</taxon>
        <taxon>Bacillati</taxon>
        <taxon>Actinomycetota</taxon>
        <taxon>Actinomycetes</taxon>
        <taxon>Micromonosporales</taxon>
        <taxon>Micromonosporaceae</taxon>
        <taxon>Micromonospora</taxon>
    </lineage>
</organism>
<gene>
    <name evidence="2" type="ORF">ADL17_13770</name>
</gene>
<evidence type="ECO:0000313" key="3">
    <source>
        <dbReference type="Proteomes" id="UP000053246"/>
    </source>
</evidence>
<dbReference type="EMBL" id="LMWI01000002">
    <property type="protein sequence ID" value="KUJ44284.1"/>
    <property type="molecule type" value="Genomic_DNA"/>
</dbReference>